<gene>
    <name evidence="1" type="ORF">ANCDUO_08178</name>
</gene>
<dbReference type="PANTHER" id="PTHR12444">
    <property type="entry name" value="PROTEIN EFR3 HOMOLOG CMP44E"/>
    <property type="match status" value="1"/>
</dbReference>
<dbReference type="GO" id="GO:0005886">
    <property type="term" value="C:plasma membrane"/>
    <property type="evidence" value="ECO:0007669"/>
    <property type="project" value="TreeGrafter"/>
</dbReference>
<name>A0A0C2DGH0_9BILA</name>
<dbReference type="AlphaFoldDB" id="A0A0C2DGH0"/>
<organism evidence="1 2">
    <name type="scientific">Ancylostoma duodenale</name>
    <dbReference type="NCBI Taxonomy" id="51022"/>
    <lineage>
        <taxon>Eukaryota</taxon>
        <taxon>Metazoa</taxon>
        <taxon>Ecdysozoa</taxon>
        <taxon>Nematoda</taxon>
        <taxon>Chromadorea</taxon>
        <taxon>Rhabditida</taxon>
        <taxon>Rhabditina</taxon>
        <taxon>Rhabditomorpha</taxon>
        <taxon>Strongyloidea</taxon>
        <taxon>Ancylostomatidae</taxon>
        <taxon>Ancylostomatinae</taxon>
        <taxon>Ancylostoma</taxon>
    </lineage>
</organism>
<accession>A0A0C2DGH0</accession>
<sequence>MQQHMDAIQCTMSLLCIEVGFDETLIELFRLAFALQSLALDPQQSFTADKRIALHNLVAKYMNLAAQLMANPSLCQHVQQ</sequence>
<feature type="non-terminal residue" evidence="1">
    <location>
        <position position="80"/>
    </location>
</feature>
<dbReference type="PANTHER" id="PTHR12444:SF8">
    <property type="entry name" value="PROTEIN EFR3 HOMOLOG CMP44E"/>
    <property type="match status" value="1"/>
</dbReference>
<evidence type="ECO:0000313" key="2">
    <source>
        <dbReference type="Proteomes" id="UP000054047"/>
    </source>
</evidence>
<dbReference type="GO" id="GO:0072659">
    <property type="term" value="P:protein localization to plasma membrane"/>
    <property type="evidence" value="ECO:0007669"/>
    <property type="project" value="TreeGrafter"/>
</dbReference>
<proteinExistence type="predicted"/>
<evidence type="ECO:0008006" key="3">
    <source>
        <dbReference type="Google" id="ProtNLM"/>
    </source>
</evidence>
<keyword evidence="2" id="KW-1185">Reference proteome</keyword>
<dbReference type="InterPro" id="IPR051851">
    <property type="entry name" value="EFR3_Homologs"/>
</dbReference>
<evidence type="ECO:0000313" key="1">
    <source>
        <dbReference type="EMBL" id="KIH61552.1"/>
    </source>
</evidence>
<dbReference type="Proteomes" id="UP000054047">
    <property type="component" value="Unassembled WGS sequence"/>
</dbReference>
<protein>
    <recommendedName>
        <fullName evidence="3">NR LBD domain-containing protein</fullName>
    </recommendedName>
</protein>
<reference evidence="1 2" key="1">
    <citation type="submission" date="2013-12" db="EMBL/GenBank/DDBJ databases">
        <title>Draft genome of the parsitic nematode Ancylostoma duodenale.</title>
        <authorList>
            <person name="Mitreva M."/>
        </authorList>
    </citation>
    <scope>NUCLEOTIDE SEQUENCE [LARGE SCALE GENOMIC DNA]</scope>
    <source>
        <strain evidence="1 2">Zhejiang</strain>
    </source>
</reference>
<dbReference type="OrthoDB" id="19232at2759"/>
<dbReference type="EMBL" id="KN730030">
    <property type="protein sequence ID" value="KIH61552.1"/>
    <property type="molecule type" value="Genomic_DNA"/>
</dbReference>